<organism evidence="9 10">
    <name type="scientific">Actomonas aquatica</name>
    <dbReference type="NCBI Taxonomy" id="2866162"/>
    <lineage>
        <taxon>Bacteria</taxon>
        <taxon>Pseudomonadati</taxon>
        <taxon>Verrucomicrobiota</taxon>
        <taxon>Opitutia</taxon>
        <taxon>Opitutales</taxon>
        <taxon>Opitutaceae</taxon>
        <taxon>Actomonas</taxon>
    </lineage>
</organism>
<dbReference type="EC" id="2.3.1.-" evidence="9"/>
<sequence length="224" mass="23386">MSSEAFYELGADSEVAPQVQLGYRYPGCREPARIGRRARFHSGAVVYADTVIGDHFSCGHNATIRAECTIGDRVVILHGSTLEGRVTIGTGVKIMAHVYIPSTTTIGNMVFIGPGTNLLNAKLPMRKAGVQGPMIGNHVVIGGGVTIGPGVTIGDNAFIAAGAVVMKDVPPNSLALGCPAQVRPLPAEFGAGNDPAQIFGGADLWDQRPNPEPWPEGFDPSAEA</sequence>
<keyword evidence="4" id="KW-0677">Repeat</keyword>
<evidence type="ECO:0000256" key="3">
    <source>
        <dbReference type="ARBA" id="ARBA00022679"/>
    </source>
</evidence>
<keyword evidence="6" id="KW-0457">Lysine biosynthesis</keyword>
<evidence type="ECO:0000256" key="5">
    <source>
        <dbReference type="ARBA" id="ARBA00022915"/>
    </source>
</evidence>
<dbReference type="Proteomes" id="UP000738431">
    <property type="component" value="Chromosome"/>
</dbReference>
<keyword evidence="10" id="KW-1185">Reference proteome</keyword>
<name>A0ABZ1C1N6_9BACT</name>
<keyword evidence="5" id="KW-0220">Diaminopimelate biosynthesis</keyword>
<dbReference type="Pfam" id="PF00132">
    <property type="entry name" value="Hexapep"/>
    <property type="match status" value="1"/>
</dbReference>
<dbReference type="InterPro" id="IPR018357">
    <property type="entry name" value="Hexapep_transf_CS"/>
</dbReference>
<dbReference type="RefSeq" id="WP_221031957.1">
    <property type="nucleotide sequence ID" value="NZ_CP139781.1"/>
</dbReference>
<gene>
    <name evidence="9" type="ORF">K1X11_011930</name>
</gene>
<dbReference type="EMBL" id="CP139781">
    <property type="protein sequence ID" value="WRQ85511.1"/>
    <property type="molecule type" value="Genomic_DNA"/>
</dbReference>
<evidence type="ECO:0000256" key="7">
    <source>
        <dbReference type="ARBA" id="ARBA00023315"/>
    </source>
</evidence>
<reference evidence="9 10" key="2">
    <citation type="submission" date="2023-12" db="EMBL/GenBank/DDBJ databases">
        <title>Description of an unclassified Opitutus bacterium of Verrucomicrobiota.</title>
        <authorList>
            <person name="Zhang D.-F."/>
        </authorList>
    </citation>
    <scope>NUCLEOTIDE SEQUENCE [LARGE SCALE GENOMIC DNA]</scope>
    <source>
        <strain evidence="9 10">WL0086</strain>
    </source>
</reference>
<accession>A0ABZ1C1N6</accession>
<reference evidence="9 10" key="1">
    <citation type="submission" date="2021-08" db="EMBL/GenBank/DDBJ databases">
        <authorList>
            <person name="Zhang D."/>
            <person name="Zhang A."/>
            <person name="Wang L."/>
        </authorList>
    </citation>
    <scope>NUCLEOTIDE SEQUENCE [LARGE SCALE GENOMIC DNA]</scope>
    <source>
        <strain evidence="9 10">WL0086</strain>
    </source>
</reference>
<keyword evidence="2" id="KW-0028">Amino-acid biosynthesis</keyword>
<dbReference type="Gene3D" id="2.160.10.10">
    <property type="entry name" value="Hexapeptide repeat proteins"/>
    <property type="match status" value="1"/>
</dbReference>
<dbReference type="PANTHER" id="PTHR43300">
    <property type="entry name" value="ACETYLTRANSFERASE"/>
    <property type="match status" value="1"/>
</dbReference>
<evidence type="ECO:0000256" key="4">
    <source>
        <dbReference type="ARBA" id="ARBA00022737"/>
    </source>
</evidence>
<evidence type="ECO:0000256" key="1">
    <source>
        <dbReference type="ARBA" id="ARBA00007274"/>
    </source>
</evidence>
<protein>
    <submittedName>
        <fullName evidence="9">Acyltransferase</fullName>
        <ecNumber evidence="9">2.3.1.-</ecNumber>
    </submittedName>
</protein>
<evidence type="ECO:0000313" key="10">
    <source>
        <dbReference type="Proteomes" id="UP000738431"/>
    </source>
</evidence>
<evidence type="ECO:0000256" key="6">
    <source>
        <dbReference type="ARBA" id="ARBA00023154"/>
    </source>
</evidence>
<evidence type="ECO:0000256" key="8">
    <source>
        <dbReference type="SAM" id="MobiDB-lite"/>
    </source>
</evidence>
<proteinExistence type="inferred from homology"/>
<dbReference type="CDD" id="cd03358">
    <property type="entry name" value="LbH_WxcM_N_like"/>
    <property type="match status" value="1"/>
</dbReference>
<dbReference type="InterPro" id="IPR001451">
    <property type="entry name" value="Hexapep"/>
</dbReference>
<keyword evidence="7 9" id="KW-0012">Acyltransferase</keyword>
<feature type="region of interest" description="Disordered" evidence="8">
    <location>
        <begin position="205"/>
        <end position="224"/>
    </location>
</feature>
<dbReference type="PANTHER" id="PTHR43300:SF10">
    <property type="entry name" value="2,3,4,5-TETRAHYDROPYRIDINE-2,6-DICARBOXYLATE N-ACETYLTRANSFERASE"/>
    <property type="match status" value="1"/>
</dbReference>
<dbReference type="PROSITE" id="PS00101">
    <property type="entry name" value="HEXAPEP_TRANSFERASES"/>
    <property type="match status" value="1"/>
</dbReference>
<evidence type="ECO:0000313" key="9">
    <source>
        <dbReference type="EMBL" id="WRQ85511.1"/>
    </source>
</evidence>
<dbReference type="InterPro" id="IPR011004">
    <property type="entry name" value="Trimer_LpxA-like_sf"/>
</dbReference>
<dbReference type="InterPro" id="IPR050179">
    <property type="entry name" value="Trans_hexapeptide_repeat"/>
</dbReference>
<evidence type="ECO:0000256" key="2">
    <source>
        <dbReference type="ARBA" id="ARBA00022605"/>
    </source>
</evidence>
<comment type="similarity">
    <text evidence="1">Belongs to the transferase hexapeptide repeat family.</text>
</comment>
<dbReference type="GO" id="GO:0016746">
    <property type="term" value="F:acyltransferase activity"/>
    <property type="evidence" value="ECO:0007669"/>
    <property type="project" value="UniProtKB-KW"/>
</dbReference>
<keyword evidence="3 9" id="KW-0808">Transferase</keyword>
<dbReference type="SUPFAM" id="SSF51161">
    <property type="entry name" value="Trimeric LpxA-like enzymes"/>
    <property type="match status" value="1"/>
</dbReference>